<dbReference type="PROSITE" id="PS50404">
    <property type="entry name" value="GST_NTER"/>
    <property type="match status" value="1"/>
</dbReference>
<name>A0ABT3ZAX2_9HYPH</name>
<dbReference type="CDD" id="cd03194">
    <property type="entry name" value="GST_C_3"/>
    <property type="match status" value="1"/>
</dbReference>
<dbReference type="Gene3D" id="3.40.30.10">
    <property type="entry name" value="Glutaredoxin"/>
    <property type="match status" value="1"/>
</dbReference>
<dbReference type="SFLD" id="SFLDG00358">
    <property type="entry name" value="Main_(cytGST)"/>
    <property type="match status" value="1"/>
</dbReference>
<dbReference type="Pfam" id="PF13410">
    <property type="entry name" value="GST_C_2"/>
    <property type="match status" value="1"/>
</dbReference>
<feature type="domain" description="GST N-terminal" evidence="1">
    <location>
        <begin position="4"/>
        <end position="84"/>
    </location>
</feature>
<dbReference type="InterPro" id="IPR036249">
    <property type="entry name" value="Thioredoxin-like_sf"/>
</dbReference>
<dbReference type="Pfam" id="PF13409">
    <property type="entry name" value="GST_N_2"/>
    <property type="match status" value="1"/>
</dbReference>
<dbReference type="SUPFAM" id="SSF47616">
    <property type="entry name" value="GST C-terminal domain-like"/>
    <property type="match status" value="1"/>
</dbReference>
<dbReference type="CDD" id="cd03043">
    <property type="entry name" value="GST_N_1"/>
    <property type="match status" value="1"/>
</dbReference>
<dbReference type="Proteomes" id="UP001073227">
    <property type="component" value="Unassembled WGS sequence"/>
</dbReference>
<evidence type="ECO:0000259" key="1">
    <source>
        <dbReference type="PROSITE" id="PS50404"/>
    </source>
</evidence>
<keyword evidence="3" id="KW-1185">Reference proteome</keyword>
<comment type="caution">
    <text evidence="2">The sequence shown here is derived from an EMBL/GenBank/DDBJ whole genome shotgun (WGS) entry which is preliminary data.</text>
</comment>
<sequence>MPDPILYIGNKNYSSWSFRPWIGMRMAGIAFEERLVPFDMGNGNPAFVKFSPTGKVPVLIDDGVTIWESLAILDHVSRANPASGLWPDDNARRSRAMAVSLEMISSFSALRSACPMNMRRPRAAIATTAAIDADAARIQSLWDECLAETGGPFLLGNFSIADAMYAPVVNRLDVYGFETTQASAGYMARMKALPAWQEWEAAGRAEPWIVEEDEA</sequence>
<gene>
    <name evidence="2" type="ORF">OEG84_14045</name>
</gene>
<organism evidence="2 3">
    <name type="scientific">Hoeflea algicola</name>
    <dbReference type="NCBI Taxonomy" id="2983763"/>
    <lineage>
        <taxon>Bacteria</taxon>
        <taxon>Pseudomonadati</taxon>
        <taxon>Pseudomonadota</taxon>
        <taxon>Alphaproteobacteria</taxon>
        <taxon>Hyphomicrobiales</taxon>
        <taxon>Rhizobiaceae</taxon>
        <taxon>Hoeflea</taxon>
    </lineage>
</organism>
<proteinExistence type="predicted"/>
<dbReference type="PANTHER" id="PTHR44051:SF8">
    <property type="entry name" value="GLUTATHIONE S-TRANSFERASE GSTA"/>
    <property type="match status" value="1"/>
</dbReference>
<dbReference type="InterPro" id="IPR040079">
    <property type="entry name" value="Glutathione_S-Trfase"/>
</dbReference>
<dbReference type="InterPro" id="IPR036282">
    <property type="entry name" value="Glutathione-S-Trfase_C_sf"/>
</dbReference>
<dbReference type="Gene3D" id="1.20.1050.10">
    <property type="match status" value="1"/>
</dbReference>
<dbReference type="PANTHER" id="PTHR44051">
    <property type="entry name" value="GLUTATHIONE S-TRANSFERASE-RELATED"/>
    <property type="match status" value="1"/>
</dbReference>
<dbReference type="SFLD" id="SFLDS00019">
    <property type="entry name" value="Glutathione_Transferase_(cytos"/>
    <property type="match status" value="1"/>
</dbReference>
<evidence type="ECO:0000313" key="3">
    <source>
        <dbReference type="Proteomes" id="UP001073227"/>
    </source>
</evidence>
<dbReference type="SUPFAM" id="SSF52833">
    <property type="entry name" value="Thioredoxin-like"/>
    <property type="match status" value="1"/>
</dbReference>
<evidence type="ECO:0000313" key="2">
    <source>
        <dbReference type="EMBL" id="MCY0148788.1"/>
    </source>
</evidence>
<dbReference type="RefSeq" id="WP_267654321.1">
    <property type="nucleotide sequence ID" value="NZ_JAOVZR010000001.1"/>
</dbReference>
<accession>A0ABT3ZAX2</accession>
<reference evidence="2" key="1">
    <citation type="submission" date="2022-10" db="EMBL/GenBank/DDBJ databases">
        <title>Hoeflea sp. G2-23, isolated from marine algae.</title>
        <authorList>
            <person name="Kristyanto S."/>
            <person name="Kim J.M."/>
            <person name="Jeon C.O."/>
        </authorList>
    </citation>
    <scope>NUCLEOTIDE SEQUENCE</scope>
    <source>
        <strain evidence="2">G2-23</strain>
    </source>
</reference>
<dbReference type="InterPro" id="IPR004045">
    <property type="entry name" value="Glutathione_S-Trfase_N"/>
</dbReference>
<protein>
    <submittedName>
        <fullName evidence="2">Glutathione S-transferase family protein</fullName>
    </submittedName>
</protein>
<dbReference type="EMBL" id="JAOVZR010000001">
    <property type="protein sequence ID" value="MCY0148788.1"/>
    <property type="molecule type" value="Genomic_DNA"/>
</dbReference>